<protein>
    <recommendedName>
        <fullName evidence="1">DUF883 domain-containing protein</fullName>
    </recommendedName>
</protein>
<reference evidence="2 3" key="1">
    <citation type="submission" date="2016-03" db="EMBL/GenBank/DDBJ databases">
        <authorList>
            <person name="Ploux O."/>
        </authorList>
    </citation>
    <scope>NUCLEOTIDE SEQUENCE [LARGE SCALE GENOMIC DNA]</scope>
    <source>
        <strain evidence="2 3">R-45370</strain>
    </source>
</reference>
<dbReference type="EMBL" id="LUUI01000115">
    <property type="protein sequence ID" value="OAI13916.1"/>
    <property type="molecule type" value="Genomic_DNA"/>
</dbReference>
<dbReference type="AlphaFoldDB" id="A0A177N7C0"/>
<feature type="domain" description="DUF883" evidence="1">
    <location>
        <begin position="48"/>
        <end position="73"/>
    </location>
</feature>
<proteinExistence type="predicted"/>
<dbReference type="OrthoDB" id="5570179at2"/>
<accession>A0A177N7C0</accession>
<dbReference type="Proteomes" id="UP000078476">
    <property type="component" value="Unassembled WGS sequence"/>
</dbReference>
<evidence type="ECO:0000259" key="1">
    <source>
        <dbReference type="Pfam" id="PF19029"/>
    </source>
</evidence>
<keyword evidence="3" id="KW-1185">Reference proteome</keyword>
<sequence length="76" mass="8346">MDTIDKASNYAHETFDKIASASSHAAETFGEKGDDLINAEQKMLKQCRSYVRDNPITSLGIAATAGFLLSKLLRLR</sequence>
<dbReference type="InterPro" id="IPR043605">
    <property type="entry name" value="DUF883_C"/>
</dbReference>
<comment type="caution">
    <text evidence="2">The sequence shown here is derived from an EMBL/GenBank/DDBJ whole genome shotgun (WGS) entry which is preliminary data.</text>
</comment>
<organism evidence="2 3">
    <name type="scientific">Methylomonas lenta</name>
    <dbReference type="NCBI Taxonomy" id="980561"/>
    <lineage>
        <taxon>Bacteria</taxon>
        <taxon>Pseudomonadati</taxon>
        <taxon>Pseudomonadota</taxon>
        <taxon>Gammaproteobacteria</taxon>
        <taxon>Methylococcales</taxon>
        <taxon>Methylococcaceae</taxon>
        <taxon>Methylomonas</taxon>
    </lineage>
</organism>
<dbReference type="Pfam" id="PF19029">
    <property type="entry name" value="DUF883_C"/>
    <property type="match status" value="1"/>
</dbReference>
<evidence type="ECO:0000313" key="3">
    <source>
        <dbReference type="Proteomes" id="UP000078476"/>
    </source>
</evidence>
<dbReference type="RefSeq" id="WP_066983947.1">
    <property type="nucleotide sequence ID" value="NZ_LUUI01000115.1"/>
</dbReference>
<evidence type="ECO:0000313" key="2">
    <source>
        <dbReference type="EMBL" id="OAI13916.1"/>
    </source>
</evidence>
<name>A0A177N7C0_9GAMM</name>
<gene>
    <name evidence="2" type="ORF">A1359_11610</name>
</gene>